<dbReference type="PANTHER" id="PTHR14136:SF17">
    <property type="entry name" value="BTB_POZ DOMAIN-CONTAINING PROTEIN KCTD9"/>
    <property type="match status" value="1"/>
</dbReference>
<dbReference type="InterPro" id="IPR001646">
    <property type="entry name" value="5peptide_repeat"/>
</dbReference>
<dbReference type="EMBL" id="JAFFZS010000002">
    <property type="protein sequence ID" value="MBN0043412.1"/>
    <property type="molecule type" value="Genomic_DNA"/>
</dbReference>
<dbReference type="Proteomes" id="UP000788262">
    <property type="component" value="Unassembled WGS sequence"/>
</dbReference>
<dbReference type="RefSeq" id="WP_205381625.1">
    <property type="nucleotide sequence ID" value="NZ_JAFFZS010000002.1"/>
</dbReference>
<gene>
    <name evidence="1" type="ORF">JS756_04715</name>
</gene>
<evidence type="ECO:0000313" key="1">
    <source>
        <dbReference type="EMBL" id="MBN0043412.1"/>
    </source>
</evidence>
<dbReference type="SUPFAM" id="SSF141571">
    <property type="entry name" value="Pentapeptide repeat-like"/>
    <property type="match status" value="1"/>
</dbReference>
<dbReference type="PANTHER" id="PTHR14136">
    <property type="entry name" value="BTB_POZ DOMAIN-CONTAINING PROTEIN KCTD9"/>
    <property type="match status" value="1"/>
</dbReference>
<keyword evidence="2" id="KW-1185">Reference proteome</keyword>
<reference evidence="1 2" key="1">
    <citation type="submission" date="2021-02" db="EMBL/GenBank/DDBJ databases">
        <title>Whole genome sequencing of Streptomyces actuosus VRA1.</title>
        <authorList>
            <person name="Sen G."/>
            <person name="Sen A."/>
        </authorList>
    </citation>
    <scope>NUCLEOTIDE SEQUENCE [LARGE SCALE GENOMIC DNA]</scope>
    <source>
        <strain evidence="1 2">VRA1</strain>
    </source>
</reference>
<evidence type="ECO:0000313" key="2">
    <source>
        <dbReference type="Proteomes" id="UP000788262"/>
    </source>
</evidence>
<dbReference type="Gene3D" id="2.160.20.80">
    <property type="entry name" value="E3 ubiquitin-protein ligase SopA"/>
    <property type="match status" value="1"/>
</dbReference>
<comment type="caution">
    <text evidence="1">The sequence shown here is derived from an EMBL/GenBank/DDBJ whole genome shotgun (WGS) entry which is preliminary data.</text>
</comment>
<sequence>MARRLSPLGVGLLVVAAVLLSLAAVLWAPQMVYPPLTDHELIQVSDGEKRIELQQVQSQLQKDLRGQLLQFLGGLVVLAGAVAGWRQLRLAHEGQVTERFTRAIDQLGSNSLDVRIGGLYALERVARNSPSDRPTVTYVLAGFIRQHAPWLVGAADGPRHPSLDVDPRTPWLTNRAPDVQIAAHILGRRPPHAEEAALYLSRVDLRHCRLTRARLAGSNLRHANLARTWMPEVDLRNARLFNADLRQTNMRDARLTYADLRNAHLQHADLRSARLHGADLRGTNLDQARLDGADLTAVRTDESTVWPVT</sequence>
<accession>A0ABS2VJZ8</accession>
<proteinExistence type="predicted"/>
<name>A0ABS2VJZ8_STRAS</name>
<dbReference type="Pfam" id="PF00805">
    <property type="entry name" value="Pentapeptide"/>
    <property type="match status" value="2"/>
</dbReference>
<dbReference type="InterPro" id="IPR051082">
    <property type="entry name" value="Pentapeptide-BTB/POZ_domain"/>
</dbReference>
<protein>
    <submittedName>
        <fullName evidence="1">Pentapeptide repeat-containing protein</fullName>
    </submittedName>
</protein>
<organism evidence="1 2">
    <name type="scientific">Streptomyces actuosus</name>
    <dbReference type="NCBI Taxonomy" id="1885"/>
    <lineage>
        <taxon>Bacteria</taxon>
        <taxon>Bacillati</taxon>
        <taxon>Actinomycetota</taxon>
        <taxon>Actinomycetes</taxon>
        <taxon>Kitasatosporales</taxon>
        <taxon>Streptomycetaceae</taxon>
        <taxon>Streptomyces</taxon>
    </lineage>
</organism>